<dbReference type="GO" id="GO:0004852">
    <property type="term" value="F:uroporphyrinogen-III synthase activity"/>
    <property type="evidence" value="ECO:0007669"/>
    <property type="project" value="InterPro"/>
</dbReference>
<evidence type="ECO:0000313" key="2">
    <source>
        <dbReference type="EMBL" id="RWR06987.1"/>
    </source>
</evidence>
<dbReference type="RefSeq" id="WP_128270658.1">
    <property type="nucleotide sequence ID" value="NZ_SAUW01000024.1"/>
</dbReference>
<dbReference type="SUPFAM" id="SSF69618">
    <property type="entry name" value="HemD-like"/>
    <property type="match status" value="1"/>
</dbReference>
<reference evidence="2 3" key="2">
    <citation type="submission" date="2019-01" db="EMBL/GenBank/DDBJ databases">
        <authorList>
            <person name="Li Y."/>
        </authorList>
    </citation>
    <scope>NUCLEOTIDE SEQUENCE [LARGE SCALE GENOMIC DNA]</scope>
    <source>
        <strain evidence="2 3">2D-5</strain>
    </source>
</reference>
<dbReference type="EMBL" id="SAUW01000024">
    <property type="protein sequence ID" value="RWR06987.1"/>
    <property type="molecule type" value="Genomic_DNA"/>
</dbReference>
<reference evidence="2 3" key="1">
    <citation type="submission" date="2019-01" db="EMBL/GenBank/DDBJ databases">
        <title>Sinorhodobacter populi sp. nov. isolated from the symptomatic bark tissue of Populus euramericana canker.</title>
        <authorList>
            <person name="Xu G."/>
        </authorList>
    </citation>
    <scope>NUCLEOTIDE SEQUENCE [LARGE SCALE GENOMIC DNA]</scope>
    <source>
        <strain evidence="2 3">2D-5</strain>
    </source>
</reference>
<comment type="caution">
    <text evidence="2">The sequence shown here is derived from an EMBL/GenBank/DDBJ whole genome shotgun (WGS) entry which is preliminary data.</text>
</comment>
<proteinExistence type="predicted"/>
<dbReference type="CDD" id="cd06578">
    <property type="entry name" value="HemD"/>
    <property type="match status" value="1"/>
</dbReference>
<dbReference type="InterPro" id="IPR003754">
    <property type="entry name" value="4pyrrol_synth_uPrphyn_synth"/>
</dbReference>
<organism evidence="2 3">
    <name type="scientific">Paenirhodobacter populi</name>
    <dbReference type="NCBI Taxonomy" id="2306993"/>
    <lineage>
        <taxon>Bacteria</taxon>
        <taxon>Pseudomonadati</taxon>
        <taxon>Pseudomonadota</taxon>
        <taxon>Alphaproteobacteria</taxon>
        <taxon>Rhodobacterales</taxon>
        <taxon>Rhodobacter group</taxon>
        <taxon>Paenirhodobacter</taxon>
    </lineage>
</organism>
<sequence length="233" mass="24476">MTEPFPALLLTRPEPAARRFAALCRERLGRDLPVVIAPLTEIAPTGAQVPPDRRVIFTSENAVALAGPGAGRMAWCVGPRTARAARDSGFQVIEGPGDAAALAARIIADRSPGPFLHLRGAESAFPLAQNLRQAGIAADELVLYRQRNLPLTEQARALLSRPGTVLVPVFSPRSAERLAAALPRPTAARLLVAAISPAAARAITATRIAIAPRPDADGVLTALRQLIADDHAG</sequence>
<evidence type="ECO:0000259" key="1">
    <source>
        <dbReference type="Pfam" id="PF02602"/>
    </source>
</evidence>
<dbReference type="GO" id="GO:0033014">
    <property type="term" value="P:tetrapyrrole biosynthetic process"/>
    <property type="evidence" value="ECO:0007669"/>
    <property type="project" value="InterPro"/>
</dbReference>
<evidence type="ECO:0000313" key="3">
    <source>
        <dbReference type="Proteomes" id="UP000285710"/>
    </source>
</evidence>
<dbReference type="InterPro" id="IPR036108">
    <property type="entry name" value="4pyrrol_syn_uPrphyn_synt_sf"/>
</dbReference>
<gene>
    <name evidence="2" type="ORF">D2T33_17565</name>
</gene>
<keyword evidence="3" id="KW-1185">Reference proteome</keyword>
<dbReference type="Gene3D" id="3.40.50.10090">
    <property type="match status" value="2"/>
</dbReference>
<name>A0A443INB3_9RHOB</name>
<protein>
    <submittedName>
        <fullName evidence="2">Uroporphyrinogen-III synthase</fullName>
    </submittedName>
</protein>
<dbReference type="AlphaFoldDB" id="A0A443INB3"/>
<dbReference type="Pfam" id="PF02602">
    <property type="entry name" value="HEM4"/>
    <property type="match status" value="1"/>
</dbReference>
<dbReference type="Proteomes" id="UP000285710">
    <property type="component" value="Unassembled WGS sequence"/>
</dbReference>
<accession>A0A443INB3</accession>
<feature type="domain" description="Tetrapyrrole biosynthesis uroporphyrinogen III synthase" evidence="1">
    <location>
        <begin position="33"/>
        <end position="219"/>
    </location>
</feature>